<dbReference type="EMBL" id="VUYU01000046">
    <property type="protein sequence ID" value="NHZ38336.1"/>
    <property type="molecule type" value="Genomic_DNA"/>
</dbReference>
<keyword evidence="2" id="KW-1185">Reference proteome</keyword>
<reference evidence="1 2" key="1">
    <citation type="submission" date="2019-09" db="EMBL/GenBank/DDBJ databases">
        <title>Taxonomy of Antarctic Massilia spp.: description of Massilia rubra sp. nov., Massilia aquatica sp. nov., Massilia mucilaginosa sp. nov., Massilia frigida sp. nov. isolated from streams, lakes and regoliths.</title>
        <authorList>
            <person name="Holochova P."/>
            <person name="Sedlacek I."/>
            <person name="Kralova S."/>
            <person name="Maslanova I."/>
            <person name="Busse H.-J."/>
            <person name="Stankova E."/>
            <person name="Vrbovska V."/>
            <person name="Kovarovic V."/>
            <person name="Bartak M."/>
            <person name="Svec P."/>
            <person name="Pantucek R."/>
        </authorList>
    </citation>
    <scope>NUCLEOTIDE SEQUENCE [LARGE SCALE GENOMIC DNA]</scope>
    <source>
        <strain evidence="1 2">CCM 8692</strain>
    </source>
</reference>
<proteinExistence type="predicted"/>
<protein>
    <submittedName>
        <fullName evidence="1">Uncharacterized protein</fullName>
    </submittedName>
</protein>
<evidence type="ECO:0000313" key="2">
    <source>
        <dbReference type="Proteomes" id="UP000785613"/>
    </source>
</evidence>
<name>A0ABX0LU08_9BURK</name>
<sequence>MSKTVRLLSTYKGIRPQTIITVDDATGAALLAGGVGATTDLTGGVPYVYPAKLSTTVSASLQVDGANNVTVKGAGAAPIGGLVPLAARNTFSLAFGSDHSDFIKYGVGLDNTTLKSIYNGQFKMFQDLGLRPYLAITTSGPVKHAPEQVGGPTGGGLPWVNLREMQDAGVEMVSHSHFHVQAWDKLNMGIFVGYNGAGSAATISITATTITLAVSGVPSDSAVLTRSSYPTLNSLINAINVINPGAWDAHIEPHTALLGTEPLSCLLPISGARAVKGTPSGDNRLFCCGGGIHLAVKDQPITTPTKAMIPEHVKIRIRTNSYLEVSIDGVVQSYTNLAAVATDTMAELVAALNTAHNAQGLLFSLADNGGAGFTNYMRGDELCVSMVHSLTNRTVGPINLAIEPAVIEAGLTQAYMRERQWDASIDTAEANGIQLKGFAEPGNGFRGSQRGGYARFKFFRGTIRTMLDQQPVTYPLSALKAPLFTRSDCIVSGGYTTAAHMTALADAMADSPGHACCLLWHRLSTNGGSFGYDLGNDATLQDQTAANAMAFGAALASHIASGRITPTMLSDAADAIGLGREPFNRFFNANFKTAGLPIPTTDGVSVFNERANIPGWIASFTGASGAALPTGATVNIGADGMLNLNSPNAVAEFAIRQSVILDRNVEWEYGFDIREANLTAGAGALFNVVRTAARPLYGNNLEANMAVTTAVASAGGEIGVSNATTGAGQIVGRLSLARSTTGFDAARMVGSVSGPYTITAGVNDGLSIQINGIPPGAGMTLTAGTLTATQVVDAILAWMKADSVYSTYPEFWDIAKARRAGRTAPALILGDMQNIYKIVATGTALLTLFGGVSTGAGHIAEGYSGPNVDSGMFALAFVMQVSFQGSMKLGKPWLKPLEIS</sequence>
<evidence type="ECO:0000313" key="1">
    <source>
        <dbReference type="EMBL" id="NHZ38336.1"/>
    </source>
</evidence>
<dbReference type="RefSeq" id="WP_167232765.1">
    <property type="nucleotide sequence ID" value="NZ_VUYU01000046.1"/>
</dbReference>
<gene>
    <name evidence="1" type="ORF">F0185_32840</name>
</gene>
<comment type="caution">
    <text evidence="1">The sequence shown here is derived from an EMBL/GenBank/DDBJ whole genome shotgun (WGS) entry which is preliminary data.</text>
</comment>
<dbReference type="Proteomes" id="UP000785613">
    <property type="component" value="Unassembled WGS sequence"/>
</dbReference>
<organism evidence="1 2">
    <name type="scientific">Massilia rubra</name>
    <dbReference type="NCBI Taxonomy" id="2607910"/>
    <lineage>
        <taxon>Bacteria</taxon>
        <taxon>Pseudomonadati</taxon>
        <taxon>Pseudomonadota</taxon>
        <taxon>Betaproteobacteria</taxon>
        <taxon>Burkholderiales</taxon>
        <taxon>Oxalobacteraceae</taxon>
        <taxon>Telluria group</taxon>
        <taxon>Massilia</taxon>
    </lineage>
</organism>
<accession>A0ABX0LU08</accession>